<protein>
    <submittedName>
        <fullName evidence="2">Uncharacterized protein</fullName>
    </submittedName>
</protein>
<sequence length="118" mass="12736">MLFTTQIQPRQAGSDPPGCATPAPTRDRRRRGPPPGSARDPIRAPCHRPHASLCVTGPTHRSVSPAPRITRTAGGGRPVLVGQHETDPAPYAAVRPCPRRTVCRRPTVPATSRDEVRE</sequence>
<organism evidence="2 3">
    <name type="scientific">Dactylosporangium maewongense</name>
    <dbReference type="NCBI Taxonomy" id="634393"/>
    <lineage>
        <taxon>Bacteria</taxon>
        <taxon>Bacillati</taxon>
        <taxon>Actinomycetota</taxon>
        <taxon>Actinomycetes</taxon>
        <taxon>Micromonosporales</taxon>
        <taxon>Micromonosporaceae</taxon>
        <taxon>Dactylosporangium</taxon>
    </lineage>
</organism>
<dbReference type="EMBL" id="BAAAQD010000001">
    <property type="protein sequence ID" value="GAA1500346.1"/>
    <property type="molecule type" value="Genomic_DNA"/>
</dbReference>
<proteinExistence type="predicted"/>
<accession>A0ABN1ZK87</accession>
<feature type="region of interest" description="Disordered" evidence="1">
    <location>
        <begin position="1"/>
        <end position="93"/>
    </location>
</feature>
<dbReference type="Proteomes" id="UP001501470">
    <property type="component" value="Unassembled WGS sequence"/>
</dbReference>
<keyword evidence="3" id="KW-1185">Reference proteome</keyword>
<comment type="caution">
    <text evidence="2">The sequence shown here is derived from an EMBL/GenBank/DDBJ whole genome shotgun (WGS) entry which is preliminary data.</text>
</comment>
<name>A0ABN1ZK87_9ACTN</name>
<gene>
    <name evidence="2" type="ORF">GCM10009827_005930</name>
</gene>
<evidence type="ECO:0000313" key="3">
    <source>
        <dbReference type="Proteomes" id="UP001501470"/>
    </source>
</evidence>
<feature type="compositionally biased region" description="Polar residues" evidence="1">
    <location>
        <begin position="1"/>
        <end position="11"/>
    </location>
</feature>
<evidence type="ECO:0000313" key="2">
    <source>
        <dbReference type="EMBL" id="GAA1500346.1"/>
    </source>
</evidence>
<evidence type="ECO:0000256" key="1">
    <source>
        <dbReference type="SAM" id="MobiDB-lite"/>
    </source>
</evidence>
<reference evidence="2 3" key="1">
    <citation type="journal article" date="2019" name="Int. J. Syst. Evol. Microbiol.">
        <title>The Global Catalogue of Microorganisms (GCM) 10K type strain sequencing project: providing services to taxonomists for standard genome sequencing and annotation.</title>
        <authorList>
            <consortium name="The Broad Institute Genomics Platform"/>
            <consortium name="The Broad Institute Genome Sequencing Center for Infectious Disease"/>
            <person name="Wu L."/>
            <person name="Ma J."/>
        </authorList>
    </citation>
    <scope>NUCLEOTIDE SEQUENCE [LARGE SCALE GENOMIC DNA]</scope>
    <source>
        <strain evidence="2 3">JCM 15933</strain>
    </source>
</reference>